<dbReference type="InterPro" id="IPR000391">
    <property type="entry name" value="Rng_hydr_dOase-bsu"/>
</dbReference>
<evidence type="ECO:0000313" key="6">
    <source>
        <dbReference type="Proteomes" id="UP000295341"/>
    </source>
</evidence>
<comment type="similarity">
    <text evidence="1">Belongs to the bacterial ring-hydroxylating dioxygenase beta subunit family.</text>
</comment>
<comment type="caution">
    <text evidence="5">The sequence shown here is derived from an EMBL/GenBank/DDBJ whole genome shotgun (WGS) entry which is preliminary data.</text>
</comment>
<evidence type="ECO:0000256" key="2">
    <source>
        <dbReference type="ARBA" id="ARBA00022797"/>
    </source>
</evidence>
<keyword evidence="4" id="KW-0560">Oxidoreductase</keyword>
<dbReference type="GO" id="GO:0051213">
    <property type="term" value="F:dioxygenase activity"/>
    <property type="evidence" value="ECO:0007669"/>
    <property type="project" value="UniProtKB-KW"/>
</dbReference>
<dbReference type="AlphaFoldDB" id="A0A4R7PDD3"/>
<dbReference type="CDD" id="cd00667">
    <property type="entry name" value="ring_hydroxylating_dioxygenases_beta"/>
    <property type="match status" value="1"/>
</dbReference>
<name>A0A4R7PDD3_9GAMM</name>
<proteinExistence type="inferred from homology"/>
<dbReference type="EMBL" id="SOBT01000008">
    <property type="protein sequence ID" value="TDU31629.1"/>
    <property type="molecule type" value="Genomic_DNA"/>
</dbReference>
<accession>A0A4R7PDD3</accession>
<protein>
    <submittedName>
        <fullName evidence="5">Benzoate/toluate 1,2-dioxygenase beta subunit/anthranilate 1,2-dioxygenase (Deaminating, decarboxylating) small subunit</fullName>
    </submittedName>
</protein>
<sequence length="170" mass="19386">MDGAPPLDLVALRSDVTDFLACEAQAVDDRDWDTWLGLHEETVEYWVPAWDSEYETTSDPQCEMSLIYYNGRAGLEDRVFRLRTGRSSASTPLPRTCHMVSNIRVLPQADGTVIARTRWVVHLFRKGEQTQFFGHAEYVLAPGSTGWKIRRKKILVLNDLIPTVLDIYSI</sequence>
<dbReference type="InterPro" id="IPR032710">
    <property type="entry name" value="NTF2-like_dom_sf"/>
</dbReference>
<evidence type="ECO:0000256" key="4">
    <source>
        <dbReference type="ARBA" id="ARBA00023002"/>
    </source>
</evidence>
<dbReference type="RefSeq" id="WP_133880200.1">
    <property type="nucleotide sequence ID" value="NZ_MWIN01000012.1"/>
</dbReference>
<gene>
    <name evidence="5" type="ORF">DFR24_1002</name>
</gene>
<reference evidence="5 6" key="1">
    <citation type="submission" date="2019-03" db="EMBL/GenBank/DDBJ databases">
        <title>Genomic Encyclopedia of Type Strains, Phase IV (KMG-IV): sequencing the most valuable type-strain genomes for metagenomic binning, comparative biology and taxonomic classification.</title>
        <authorList>
            <person name="Goeker M."/>
        </authorList>
    </citation>
    <scope>NUCLEOTIDE SEQUENCE [LARGE SCALE GENOMIC DNA]</scope>
    <source>
        <strain evidence="5 6">DSM 26377</strain>
    </source>
</reference>
<keyword evidence="3 5" id="KW-0223">Dioxygenase</keyword>
<organism evidence="5 6">
    <name type="scientific">Panacagrimonas perspica</name>
    <dbReference type="NCBI Taxonomy" id="381431"/>
    <lineage>
        <taxon>Bacteria</taxon>
        <taxon>Pseudomonadati</taxon>
        <taxon>Pseudomonadota</taxon>
        <taxon>Gammaproteobacteria</taxon>
        <taxon>Nevskiales</taxon>
        <taxon>Nevskiaceae</taxon>
        <taxon>Panacagrimonas</taxon>
    </lineage>
</organism>
<dbReference type="Proteomes" id="UP000295341">
    <property type="component" value="Unassembled WGS sequence"/>
</dbReference>
<dbReference type="PANTHER" id="PTHR41534:SF1">
    <property type="entry name" value="BLR3401 PROTEIN"/>
    <property type="match status" value="1"/>
</dbReference>
<evidence type="ECO:0000256" key="1">
    <source>
        <dbReference type="ARBA" id="ARBA00009570"/>
    </source>
</evidence>
<evidence type="ECO:0000256" key="3">
    <source>
        <dbReference type="ARBA" id="ARBA00022964"/>
    </source>
</evidence>
<dbReference type="Pfam" id="PF00866">
    <property type="entry name" value="Ring_hydroxyl_B"/>
    <property type="match status" value="1"/>
</dbReference>
<evidence type="ECO:0000313" key="5">
    <source>
        <dbReference type="EMBL" id="TDU31629.1"/>
    </source>
</evidence>
<dbReference type="SUPFAM" id="SSF54427">
    <property type="entry name" value="NTF2-like"/>
    <property type="match status" value="1"/>
</dbReference>
<dbReference type="OrthoDB" id="7446267at2"/>
<dbReference type="GO" id="GO:0019380">
    <property type="term" value="P:3-phenylpropionate catabolic process"/>
    <property type="evidence" value="ECO:0007669"/>
    <property type="project" value="TreeGrafter"/>
</dbReference>
<keyword evidence="6" id="KW-1185">Reference proteome</keyword>
<keyword evidence="2" id="KW-0058">Aromatic hydrocarbons catabolism</keyword>
<dbReference type="Gene3D" id="3.10.450.50">
    <property type="match status" value="1"/>
</dbReference>
<dbReference type="PANTHER" id="PTHR41534">
    <property type="entry name" value="BLR3401 PROTEIN"/>
    <property type="match status" value="1"/>
</dbReference>